<keyword evidence="5" id="KW-1185">Reference proteome</keyword>
<dbReference type="EMBL" id="RCCI01000005">
    <property type="protein sequence ID" value="RLJ65228.1"/>
    <property type="molecule type" value="Genomic_DNA"/>
</dbReference>
<dbReference type="Proteomes" id="UP000268908">
    <property type="component" value="Unassembled WGS sequence"/>
</dbReference>
<proteinExistence type="inferred from homology"/>
<dbReference type="Gene3D" id="3.90.850.10">
    <property type="entry name" value="Fumarylacetoacetase-like, C-terminal domain"/>
    <property type="match status" value="1"/>
</dbReference>
<dbReference type="RefSeq" id="WP_121241916.1">
    <property type="nucleotide sequence ID" value="NZ_BHVV01000008.1"/>
</dbReference>
<dbReference type="GO" id="GO:0046872">
    <property type="term" value="F:metal ion binding"/>
    <property type="evidence" value="ECO:0007669"/>
    <property type="project" value="UniProtKB-KW"/>
</dbReference>
<sequence>MKLIRFSQGDSKPRFGVVIADCAIAFAILQQRSGIARPGLGDSHAYLTGLPETERAARELAAWGEAHLGAWPAGERPRLQDVRLHEPIEVVALFDFGLTPRHLRNSAETMMKYEKDNPQTAPILQAFAKALLTRPAAPPPGVPERLSYYKCNMNSIVGDGVTIPWPLYTSRLDIEPELAVVYGNARQPVAGFCIFNDVSARDVQAQEFIGGFCLTKDMDKGNQLGPWLVTADEISDPYDLEVVVSVDGQVRYRGTTADIAHKAEDVFAWLGFITSIKPGSVMGFGTIPDCTGLDHDDFIDPGAEIEISFERLGTLRCRFAEPTQKLLASRWPLRPSLHKYHG</sequence>
<dbReference type="InterPro" id="IPR011234">
    <property type="entry name" value="Fumarylacetoacetase-like_C"/>
</dbReference>
<evidence type="ECO:0000313" key="5">
    <source>
        <dbReference type="Proteomes" id="UP000268908"/>
    </source>
</evidence>
<comment type="similarity">
    <text evidence="1">Belongs to the FAH family.</text>
</comment>
<accession>A0A497XGL1</accession>
<dbReference type="OrthoDB" id="9805307at2"/>
<feature type="domain" description="Fumarylacetoacetase-like C-terminal" evidence="3">
    <location>
        <begin position="139"/>
        <end position="319"/>
    </location>
</feature>
<dbReference type="PANTHER" id="PTHR42796:SF4">
    <property type="entry name" value="FUMARYLACETOACETATE HYDROLASE DOMAIN-CONTAINING PROTEIN 2A"/>
    <property type="match status" value="1"/>
</dbReference>
<dbReference type="GO" id="GO:0044281">
    <property type="term" value="P:small molecule metabolic process"/>
    <property type="evidence" value="ECO:0007669"/>
    <property type="project" value="UniProtKB-ARBA"/>
</dbReference>
<protein>
    <submittedName>
        <fullName evidence="4">Fumarylacetoacetase-like protein</fullName>
    </submittedName>
</protein>
<dbReference type="PANTHER" id="PTHR42796">
    <property type="entry name" value="FUMARYLACETOACETATE HYDROLASE DOMAIN-CONTAINING PROTEIN 2A-RELATED"/>
    <property type="match status" value="1"/>
</dbReference>
<dbReference type="InterPro" id="IPR051121">
    <property type="entry name" value="FAH"/>
</dbReference>
<gene>
    <name evidence="4" type="ORF">DFR35_1885</name>
</gene>
<dbReference type="InterPro" id="IPR036663">
    <property type="entry name" value="Fumarylacetoacetase_C_sf"/>
</dbReference>
<dbReference type="SUPFAM" id="SSF56529">
    <property type="entry name" value="FAH"/>
    <property type="match status" value="1"/>
</dbReference>
<dbReference type="Pfam" id="PF01557">
    <property type="entry name" value="FAA_hydrolase"/>
    <property type="match status" value="1"/>
</dbReference>
<organism evidence="4 5">
    <name type="scientific">Sulfurisoma sediminicola</name>
    <dbReference type="NCBI Taxonomy" id="1381557"/>
    <lineage>
        <taxon>Bacteria</taxon>
        <taxon>Pseudomonadati</taxon>
        <taxon>Pseudomonadota</taxon>
        <taxon>Betaproteobacteria</taxon>
        <taxon>Nitrosomonadales</taxon>
        <taxon>Sterolibacteriaceae</taxon>
        <taxon>Sulfurisoma</taxon>
    </lineage>
</organism>
<dbReference type="AlphaFoldDB" id="A0A497XGL1"/>
<evidence type="ECO:0000256" key="1">
    <source>
        <dbReference type="ARBA" id="ARBA00010211"/>
    </source>
</evidence>
<evidence type="ECO:0000313" key="4">
    <source>
        <dbReference type="EMBL" id="RLJ65228.1"/>
    </source>
</evidence>
<dbReference type="GO" id="GO:0003824">
    <property type="term" value="F:catalytic activity"/>
    <property type="evidence" value="ECO:0007669"/>
    <property type="project" value="InterPro"/>
</dbReference>
<evidence type="ECO:0000256" key="2">
    <source>
        <dbReference type="ARBA" id="ARBA00022723"/>
    </source>
</evidence>
<name>A0A497XGL1_9PROT</name>
<reference evidence="4 5" key="1">
    <citation type="submission" date="2018-10" db="EMBL/GenBank/DDBJ databases">
        <title>Genomic Encyclopedia of Type Strains, Phase IV (KMG-IV): sequencing the most valuable type-strain genomes for metagenomic binning, comparative biology and taxonomic classification.</title>
        <authorList>
            <person name="Goeker M."/>
        </authorList>
    </citation>
    <scope>NUCLEOTIDE SEQUENCE [LARGE SCALE GENOMIC DNA]</scope>
    <source>
        <strain evidence="4 5">DSM 26916</strain>
    </source>
</reference>
<evidence type="ECO:0000259" key="3">
    <source>
        <dbReference type="Pfam" id="PF01557"/>
    </source>
</evidence>
<comment type="caution">
    <text evidence="4">The sequence shown here is derived from an EMBL/GenBank/DDBJ whole genome shotgun (WGS) entry which is preliminary data.</text>
</comment>
<keyword evidence="2" id="KW-0479">Metal-binding</keyword>